<organism evidence="2 3">
    <name type="scientific">Daucus carota subsp. sativus</name>
    <name type="common">Carrot</name>
    <dbReference type="NCBI Taxonomy" id="79200"/>
    <lineage>
        <taxon>Eukaryota</taxon>
        <taxon>Viridiplantae</taxon>
        <taxon>Streptophyta</taxon>
        <taxon>Embryophyta</taxon>
        <taxon>Tracheophyta</taxon>
        <taxon>Spermatophyta</taxon>
        <taxon>Magnoliopsida</taxon>
        <taxon>eudicotyledons</taxon>
        <taxon>Gunneridae</taxon>
        <taxon>Pentapetalae</taxon>
        <taxon>asterids</taxon>
        <taxon>campanulids</taxon>
        <taxon>Apiales</taxon>
        <taxon>Apiaceae</taxon>
        <taxon>Apioideae</taxon>
        <taxon>Scandiceae</taxon>
        <taxon>Daucinae</taxon>
        <taxon>Daucus</taxon>
        <taxon>Daucus sect. Daucus</taxon>
    </lineage>
</organism>
<keyword evidence="3" id="KW-1185">Reference proteome</keyword>
<dbReference type="Proteomes" id="UP000077755">
    <property type="component" value="Chromosome 6"/>
</dbReference>
<reference evidence="2" key="1">
    <citation type="journal article" date="2016" name="Nat. Genet.">
        <title>A high-quality carrot genome assembly provides new insights into carotenoid accumulation and asterid genome evolution.</title>
        <authorList>
            <person name="Iorizzo M."/>
            <person name="Ellison S."/>
            <person name="Senalik D."/>
            <person name="Zeng P."/>
            <person name="Satapoomin P."/>
            <person name="Huang J."/>
            <person name="Bowman M."/>
            <person name="Iovene M."/>
            <person name="Sanseverino W."/>
            <person name="Cavagnaro P."/>
            <person name="Yildiz M."/>
            <person name="Macko-Podgorni A."/>
            <person name="Moranska E."/>
            <person name="Grzebelus E."/>
            <person name="Grzebelus D."/>
            <person name="Ashrafi H."/>
            <person name="Zheng Z."/>
            <person name="Cheng S."/>
            <person name="Spooner D."/>
            <person name="Van Deynze A."/>
            <person name="Simon P."/>
        </authorList>
    </citation>
    <scope>NUCLEOTIDE SEQUENCE</scope>
    <source>
        <tissue evidence="2">Leaf</tissue>
    </source>
</reference>
<dbReference type="PANTHER" id="PTHR33312:SF21">
    <property type="entry name" value="MEMBRANE-ASSOCIATED KINASE REGULATOR 3-RELATED"/>
    <property type="match status" value="1"/>
</dbReference>
<dbReference type="Gramene" id="KZM91773">
    <property type="protein sequence ID" value="KZM91773"/>
    <property type="gene ID" value="DCAR_020862"/>
</dbReference>
<evidence type="ECO:0000313" key="3">
    <source>
        <dbReference type="Proteomes" id="UP000077755"/>
    </source>
</evidence>
<accession>A0A161XFT1</accession>
<dbReference type="GO" id="GO:0005886">
    <property type="term" value="C:plasma membrane"/>
    <property type="evidence" value="ECO:0007669"/>
    <property type="project" value="InterPro"/>
</dbReference>
<dbReference type="OrthoDB" id="1938320at2759"/>
<evidence type="ECO:0000313" key="2">
    <source>
        <dbReference type="EMBL" id="WOH06057.1"/>
    </source>
</evidence>
<dbReference type="InterPro" id="IPR039620">
    <property type="entry name" value="BKI1/MAKR1/3/4"/>
</dbReference>
<dbReference type="EMBL" id="CP093348">
    <property type="protein sequence ID" value="WOH06057.1"/>
    <property type="molecule type" value="Genomic_DNA"/>
</dbReference>
<dbReference type="PANTHER" id="PTHR33312">
    <property type="entry name" value="MEMBRANE-ASSOCIATED KINASE REGULATOR 4-RELATED"/>
    <property type="match status" value="1"/>
</dbReference>
<feature type="region of interest" description="Disordered" evidence="1">
    <location>
        <begin position="166"/>
        <end position="261"/>
    </location>
</feature>
<proteinExistence type="predicted"/>
<dbReference type="GO" id="GO:0019210">
    <property type="term" value="F:kinase inhibitor activity"/>
    <property type="evidence" value="ECO:0007669"/>
    <property type="project" value="InterPro"/>
</dbReference>
<sequence>MASYCKHVEGDDEGYMAMDSSSFSKFTHYSSPQGREFEFIADDQAREFIIFPADELFYEGKILPLHLSPRLQMLQSLLQNSAPTPVAQECNVSPPESLCITSDKLNDYFLTQLSEENFIVGDSPKKSWPKKKLKLIRKLLAYRAHLKSFLAESSCTSEAFTIASPKKREDENVSTGGNDSLSRKVKTSKKMSSTKSLISDQKVESESPKNVSPRRPFCRKPKPVKCLSSSSSSSSLFSSSSSSSYGQNLQKMRDSFGSDTEGSVDAAIAHCKKSQENIDDTESGYWSFSVKNCRLH</sequence>
<name>A0A161XFT1_DAUCS</name>
<evidence type="ECO:0000256" key="1">
    <source>
        <dbReference type="SAM" id="MobiDB-lite"/>
    </source>
</evidence>
<protein>
    <submittedName>
        <fullName evidence="2">Uncharacterized protein</fullName>
    </submittedName>
</protein>
<dbReference type="KEGG" id="dcr:108226242"/>
<feature type="compositionally biased region" description="Low complexity" evidence="1">
    <location>
        <begin position="227"/>
        <end position="244"/>
    </location>
</feature>
<gene>
    <name evidence="2" type="ORF">DCAR_0625480</name>
</gene>
<dbReference type="AlphaFoldDB" id="A0A161XFT1"/>
<reference evidence="2" key="2">
    <citation type="submission" date="2022-03" db="EMBL/GenBank/DDBJ databases">
        <title>Draft title - Genomic analysis of global carrot germplasm unveils the trajectory of domestication and the origin of high carotenoid orange carrot.</title>
        <authorList>
            <person name="Iorizzo M."/>
            <person name="Ellison S."/>
            <person name="Senalik D."/>
            <person name="Macko-Podgorni A."/>
            <person name="Grzebelus D."/>
            <person name="Bostan H."/>
            <person name="Rolling W."/>
            <person name="Curaba J."/>
            <person name="Simon P."/>
        </authorList>
    </citation>
    <scope>NUCLEOTIDE SEQUENCE</scope>
    <source>
        <tissue evidence="2">Leaf</tissue>
    </source>
</reference>